<sequence length="71" mass="8084">RRHCNRLSSYAAVSRKMKFVKPLNLYEKVLNKSLKTKLPSKCGLLVAMNLGKDCVSLAYSRPDYTSAIYSR</sequence>
<dbReference type="Proteomes" id="UP001280121">
    <property type="component" value="Unassembled WGS sequence"/>
</dbReference>
<keyword evidence="2" id="KW-1185">Reference proteome</keyword>
<comment type="caution">
    <text evidence="1">The sequence shown here is derived from an EMBL/GenBank/DDBJ whole genome shotgun (WGS) entry which is preliminary data.</text>
</comment>
<dbReference type="EMBL" id="JANJYI010000008">
    <property type="protein sequence ID" value="KAK2638697.1"/>
    <property type="molecule type" value="Genomic_DNA"/>
</dbReference>
<gene>
    <name evidence="1" type="ORF">Ddye_026492</name>
</gene>
<protein>
    <submittedName>
        <fullName evidence="1">Uncharacterized protein</fullName>
    </submittedName>
</protein>
<evidence type="ECO:0000313" key="2">
    <source>
        <dbReference type="Proteomes" id="UP001280121"/>
    </source>
</evidence>
<dbReference type="AlphaFoldDB" id="A0AAD9TMV0"/>
<organism evidence="1 2">
    <name type="scientific">Dipteronia dyeriana</name>
    <dbReference type="NCBI Taxonomy" id="168575"/>
    <lineage>
        <taxon>Eukaryota</taxon>
        <taxon>Viridiplantae</taxon>
        <taxon>Streptophyta</taxon>
        <taxon>Embryophyta</taxon>
        <taxon>Tracheophyta</taxon>
        <taxon>Spermatophyta</taxon>
        <taxon>Magnoliopsida</taxon>
        <taxon>eudicotyledons</taxon>
        <taxon>Gunneridae</taxon>
        <taxon>Pentapetalae</taxon>
        <taxon>rosids</taxon>
        <taxon>malvids</taxon>
        <taxon>Sapindales</taxon>
        <taxon>Sapindaceae</taxon>
        <taxon>Hippocastanoideae</taxon>
        <taxon>Acereae</taxon>
        <taxon>Dipteronia</taxon>
    </lineage>
</organism>
<name>A0AAD9TMV0_9ROSI</name>
<reference evidence="1" key="1">
    <citation type="journal article" date="2023" name="Plant J.">
        <title>Genome sequences and population genomics provide insights into the demographic history, inbreeding, and mutation load of two 'living fossil' tree species of Dipteronia.</title>
        <authorList>
            <person name="Feng Y."/>
            <person name="Comes H.P."/>
            <person name="Chen J."/>
            <person name="Zhu S."/>
            <person name="Lu R."/>
            <person name="Zhang X."/>
            <person name="Li P."/>
            <person name="Qiu J."/>
            <person name="Olsen K.M."/>
            <person name="Qiu Y."/>
        </authorList>
    </citation>
    <scope>NUCLEOTIDE SEQUENCE</scope>
    <source>
        <strain evidence="1">KIB01</strain>
    </source>
</reference>
<evidence type="ECO:0000313" key="1">
    <source>
        <dbReference type="EMBL" id="KAK2638697.1"/>
    </source>
</evidence>
<accession>A0AAD9TMV0</accession>
<feature type="non-terminal residue" evidence="1">
    <location>
        <position position="71"/>
    </location>
</feature>
<proteinExistence type="predicted"/>